<dbReference type="AlphaFoldDB" id="A0AAP0II07"/>
<accession>A0AAP0II07</accession>
<dbReference type="Proteomes" id="UP001417504">
    <property type="component" value="Unassembled WGS sequence"/>
</dbReference>
<protein>
    <submittedName>
        <fullName evidence="1">Uncharacterized protein</fullName>
    </submittedName>
</protein>
<proteinExistence type="predicted"/>
<keyword evidence="2" id="KW-1185">Reference proteome</keyword>
<gene>
    <name evidence="1" type="ORF">Sjap_014836</name>
</gene>
<evidence type="ECO:0000313" key="1">
    <source>
        <dbReference type="EMBL" id="KAK9115889.1"/>
    </source>
</evidence>
<name>A0AAP0II07_9MAGN</name>
<organism evidence="1 2">
    <name type="scientific">Stephania japonica</name>
    <dbReference type="NCBI Taxonomy" id="461633"/>
    <lineage>
        <taxon>Eukaryota</taxon>
        <taxon>Viridiplantae</taxon>
        <taxon>Streptophyta</taxon>
        <taxon>Embryophyta</taxon>
        <taxon>Tracheophyta</taxon>
        <taxon>Spermatophyta</taxon>
        <taxon>Magnoliopsida</taxon>
        <taxon>Ranunculales</taxon>
        <taxon>Menispermaceae</taxon>
        <taxon>Menispermoideae</taxon>
        <taxon>Cissampelideae</taxon>
        <taxon>Stephania</taxon>
    </lineage>
</organism>
<reference evidence="1 2" key="1">
    <citation type="submission" date="2024-01" db="EMBL/GenBank/DDBJ databases">
        <title>Genome assemblies of Stephania.</title>
        <authorList>
            <person name="Yang L."/>
        </authorList>
    </citation>
    <scope>NUCLEOTIDE SEQUENCE [LARGE SCALE GENOMIC DNA]</scope>
    <source>
        <strain evidence="1">QJT</strain>
        <tissue evidence="1">Leaf</tissue>
    </source>
</reference>
<comment type="caution">
    <text evidence="1">The sequence shown here is derived from an EMBL/GenBank/DDBJ whole genome shotgun (WGS) entry which is preliminary data.</text>
</comment>
<sequence>MAPNATASMSTFFKDFGFRVREMRFQSECSEISLFIMDEANWVVRDTFDSSFIIFFTSSTLKYEAHISQFERVRRSIYT</sequence>
<evidence type="ECO:0000313" key="2">
    <source>
        <dbReference type="Proteomes" id="UP001417504"/>
    </source>
</evidence>
<dbReference type="EMBL" id="JBBNAE010000006">
    <property type="protein sequence ID" value="KAK9115889.1"/>
    <property type="molecule type" value="Genomic_DNA"/>
</dbReference>